<evidence type="ECO:0000313" key="2">
    <source>
        <dbReference type="EMBL" id="RZS72631.1"/>
    </source>
</evidence>
<keyword evidence="3" id="KW-1185">Reference proteome</keyword>
<evidence type="ECO:0000256" key="1">
    <source>
        <dbReference type="SAM" id="SignalP"/>
    </source>
</evidence>
<dbReference type="Proteomes" id="UP000293874">
    <property type="component" value="Unassembled WGS sequence"/>
</dbReference>
<dbReference type="AlphaFoldDB" id="A0A4V2F173"/>
<name>A0A4V2F173_9BACT</name>
<evidence type="ECO:0000313" key="3">
    <source>
        <dbReference type="Proteomes" id="UP000293874"/>
    </source>
</evidence>
<feature type="chain" id="PRO_5020666478" evidence="1">
    <location>
        <begin position="19"/>
        <end position="203"/>
    </location>
</feature>
<dbReference type="RefSeq" id="WP_158643757.1">
    <property type="nucleotide sequence ID" value="NZ_CP042431.1"/>
</dbReference>
<feature type="signal peptide" evidence="1">
    <location>
        <begin position="1"/>
        <end position="18"/>
    </location>
</feature>
<dbReference type="GO" id="GO:0003755">
    <property type="term" value="F:peptidyl-prolyl cis-trans isomerase activity"/>
    <property type="evidence" value="ECO:0007669"/>
    <property type="project" value="InterPro"/>
</dbReference>
<dbReference type="InterPro" id="IPR046357">
    <property type="entry name" value="PPIase_dom_sf"/>
</dbReference>
<organism evidence="2 3">
    <name type="scientific">Pseudobacter ginsenosidimutans</name>
    <dbReference type="NCBI Taxonomy" id="661488"/>
    <lineage>
        <taxon>Bacteria</taxon>
        <taxon>Pseudomonadati</taxon>
        <taxon>Bacteroidota</taxon>
        <taxon>Chitinophagia</taxon>
        <taxon>Chitinophagales</taxon>
        <taxon>Chitinophagaceae</taxon>
        <taxon>Pseudobacter</taxon>
    </lineage>
</organism>
<dbReference type="OrthoDB" id="1348210at2"/>
<dbReference type="Pfam" id="PF13616">
    <property type="entry name" value="Rotamase_3"/>
    <property type="match status" value="1"/>
</dbReference>
<keyword evidence="1" id="KW-0732">Signal</keyword>
<dbReference type="Gene3D" id="3.10.50.40">
    <property type="match status" value="1"/>
</dbReference>
<gene>
    <name evidence="2" type="ORF">EV199_4553</name>
</gene>
<dbReference type="SUPFAM" id="SSF54534">
    <property type="entry name" value="FKBP-like"/>
    <property type="match status" value="1"/>
</dbReference>
<comment type="caution">
    <text evidence="2">The sequence shown here is derived from an EMBL/GenBank/DDBJ whole genome shotgun (WGS) entry which is preliminary data.</text>
</comment>
<sequence>MKNCLSALLLFISASVFAQETVVEKFQKIVTVQQAQQYIDANPQLKPALLKLSAGKDTTLIDKRLLRQKQGDIFSVGYVTYKVLEAKESIQFRASYIFLDGGSLTPSEIESLKKEIMQKINAGESWNALSDKYTMDGNKTKGDTDWFFGEYSFPKEFQDAVQKHNKGDVFFLDVADKDWHYIIKKTYDDDVKKDITVLRANGR</sequence>
<keyword evidence="2" id="KW-0413">Isomerase</keyword>
<protein>
    <submittedName>
        <fullName evidence="2">Parvulin-like peptidyl-prolyl cis-trans isomerase protein</fullName>
    </submittedName>
</protein>
<proteinExistence type="predicted"/>
<accession>A0A4V2F173</accession>
<dbReference type="EMBL" id="SGXA01000002">
    <property type="protein sequence ID" value="RZS72631.1"/>
    <property type="molecule type" value="Genomic_DNA"/>
</dbReference>
<reference evidence="2 3" key="1">
    <citation type="submission" date="2019-02" db="EMBL/GenBank/DDBJ databases">
        <title>Genomic Encyclopedia of Type Strains, Phase IV (KMG-IV): sequencing the most valuable type-strain genomes for metagenomic binning, comparative biology and taxonomic classification.</title>
        <authorList>
            <person name="Goeker M."/>
        </authorList>
    </citation>
    <scope>NUCLEOTIDE SEQUENCE [LARGE SCALE GENOMIC DNA]</scope>
    <source>
        <strain evidence="2 3">DSM 18116</strain>
    </source>
</reference>